<dbReference type="AlphaFoldDB" id="A0A7W9CUV4"/>
<keyword evidence="2" id="KW-0732">Signal</keyword>
<feature type="chain" id="PRO_5030601164" evidence="2">
    <location>
        <begin position="28"/>
        <end position="206"/>
    </location>
</feature>
<dbReference type="GO" id="GO:0016853">
    <property type="term" value="F:isomerase activity"/>
    <property type="evidence" value="ECO:0007669"/>
    <property type="project" value="UniProtKB-KW"/>
</dbReference>
<keyword evidence="5" id="KW-1185">Reference proteome</keyword>
<feature type="signal peptide" evidence="2">
    <location>
        <begin position="1"/>
        <end position="27"/>
    </location>
</feature>
<dbReference type="PROSITE" id="PS51318">
    <property type="entry name" value="TAT"/>
    <property type="match status" value="1"/>
</dbReference>
<accession>A0A7W9CUV4</accession>
<keyword evidence="4" id="KW-0413">Isomerase</keyword>
<evidence type="ECO:0000259" key="3">
    <source>
        <dbReference type="PROSITE" id="PS51352"/>
    </source>
</evidence>
<protein>
    <submittedName>
        <fullName evidence="4">Protein-disulfide isomerase</fullName>
    </submittedName>
</protein>
<sequence>MINRRDFIATTGLALGAAALLPRFAFAASVDTAELMKPGPLGDKGLGKPDAPKVVIEYASLTCSHCRHFHDTTYRPFKEKYVDSGQVYFIFREFPLDALATAGFMLARAAPNDGYFPMVDLLFERQEQWAFVQDPVSALLAIAKQVGFTQETFELTLKNQALLDGVNAVKDRAATTFGVDATPTFFINGEKKPGALSIEELDQLLA</sequence>
<evidence type="ECO:0000256" key="2">
    <source>
        <dbReference type="SAM" id="SignalP"/>
    </source>
</evidence>
<reference evidence="4 5" key="1">
    <citation type="submission" date="2020-08" db="EMBL/GenBank/DDBJ databases">
        <title>Genomic Encyclopedia of Type Strains, Phase IV (KMG-IV): sequencing the most valuable type-strain genomes for metagenomic binning, comparative biology and taxonomic classification.</title>
        <authorList>
            <person name="Goeker M."/>
        </authorList>
    </citation>
    <scope>NUCLEOTIDE SEQUENCE [LARGE SCALE GENOMIC DNA]</scope>
    <source>
        <strain evidence="4 5">DSM 16268</strain>
    </source>
</reference>
<dbReference type="Proteomes" id="UP000523821">
    <property type="component" value="Unassembled WGS sequence"/>
</dbReference>
<dbReference type="InterPro" id="IPR012336">
    <property type="entry name" value="Thioredoxin-like_fold"/>
</dbReference>
<comment type="caution">
    <text evidence="4">The sequence shown here is derived from an EMBL/GenBank/DDBJ whole genome shotgun (WGS) entry which is preliminary data.</text>
</comment>
<evidence type="ECO:0000256" key="1">
    <source>
        <dbReference type="ARBA" id="ARBA00003565"/>
    </source>
</evidence>
<comment type="function">
    <text evidence="1">May be required for disulfide bond formation in some proteins.</text>
</comment>
<dbReference type="InterPro" id="IPR006311">
    <property type="entry name" value="TAT_signal"/>
</dbReference>
<dbReference type="EMBL" id="JACHOO010000002">
    <property type="protein sequence ID" value="MBB5751983.1"/>
    <property type="molecule type" value="Genomic_DNA"/>
</dbReference>
<dbReference type="Pfam" id="PF13462">
    <property type="entry name" value="Thioredoxin_4"/>
    <property type="match status" value="1"/>
</dbReference>
<evidence type="ECO:0000313" key="5">
    <source>
        <dbReference type="Proteomes" id="UP000523821"/>
    </source>
</evidence>
<proteinExistence type="predicted"/>
<feature type="domain" description="Thioredoxin" evidence="3">
    <location>
        <begin position="15"/>
        <end position="206"/>
    </location>
</feature>
<dbReference type="InterPro" id="IPR036249">
    <property type="entry name" value="Thioredoxin-like_sf"/>
</dbReference>
<dbReference type="PROSITE" id="PS51352">
    <property type="entry name" value="THIOREDOXIN_2"/>
    <property type="match status" value="1"/>
</dbReference>
<evidence type="ECO:0000313" key="4">
    <source>
        <dbReference type="EMBL" id="MBB5751983.1"/>
    </source>
</evidence>
<dbReference type="Gene3D" id="3.40.30.10">
    <property type="entry name" value="Glutaredoxin"/>
    <property type="match status" value="1"/>
</dbReference>
<gene>
    <name evidence="4" type="ORF">GGQ63_001035</name>
</gene>
<dbReference type="RefSeq" id="WP_183853234.1">
    <property type="nucleotide sequence ID" value="NZ_JACHOO010000002.1"/>
</dbReference>
<name>A0A7W9CUV4_9HYPH</name>
<organism evidence="4 5">
    <name type="scientific">Prosthecomicrobium pneumaticum</name>
    <dbReference type="NCBI Taxonomy" id="81895"/>
    <lineage>
        <taxon>Bacteria</taxon>
        <taxon>Pseudomonadati</taxon>
        <taxon>Pseudomonadota</taxon>
        <taxon>Alphaproteobacteria</taxon>
        <taxon>Hyphomicrobiales</taxon>
        <taxon>Kaistiaceae</taxon>
        <taxon>Prosthecomicrobium</taxon>
    </lineage>
</organism>
<dbReference type="SUPFAM" id="SSF52833">
    <property type="entry name" value="Thioredoxin-like"/>
    <property type="match status" value="1"/>
</dbReference>
<dbReference type="InterPro" id="IPR013766">
    <property type="entry name" value="Thioredoxin_domain"/>
</dbReference>